<dbReference type="Proteomes" id="UP000759537">
    <property type="component" value="Unassembled WGS sequence"/>
</dbReference>
<dbReference type="EMBL" id="WHVB01000011">
    <property type="protein sequence ID" value="KAF8478607.1"/>
    <property type="molecule type" value="Genomic_DNA"/>
</dbReference>
<reference evidence="2" key="2">
    <citation type="journal article" date="2020" name="Nat. Commun.">
        <title>Large-scale genome sequencing of mycorrhizal fungi provides insights into the early evolution of symbiotic traits.</title>
        <authorList>
            <person name="Miyauchi S."/>
            <person name="Kiss E."/>
            <person name="Kuo A."/>
            <person name="Drula E."/>
            <person name="Kohler A."/>
            <person name="Sanchez-Garcia M."/>
            <person name="Morin E."/>
            <person name="Andreopoulos B."/>
            <person name="Barry K.W."/>
            <person name="Bonito G."/>
            <person name="Buee M."/>
            <person name="Carver A."/>
            <person name="Chen C."/>
            <person name="Cichocki N."/>
            <person name="Clum A."/>
            <person name="Culley D."/>
            <person name="Crous P.W."/>
            <person name="Fauchery L."/>
            <person name="Girlanda M."/>
            <person name="Hayes R.D."/>
            <person name="Keri Z."/>
            <person name="LaButti K."/>
            <person name="Lipzen A."/>
            <person name="Lombard V."/>
            <person name="Magnuson J."/>
            <person name="Maillard F."/>
            <person name="Murat C."/>
            <person name="Nolan M."/>
            <person name="Ohm R.A."/>
            <person name="Pangilinan J."/>
            <person name="Pereira M.F."/>
            <person name="Perotto S."/>
            <person name="Peter M."/>
            <person name="Pfister S."/>
            <person name="Riley R."/>
            <person name="Sitrit Y."/>
            <person name="Stielow J.B."/>
            <person name="Szollosi G."/>
            <person name="Zifcakova L."/>
            <person name="Stursova M."/>
            <person name="Spatafora J.W."/>
            <person name="Tedersoo L."/>
            <person name="Vaario L.M."/>
            <person name="Yamada A."/>
            <person name="Yan M."/>
            <person name="Wang P."/>
            <person name="Xu J."/>
            <person name="Bruns T."/>
            <person name="Baldrian P."/>
            <person name="Vilgalys R."/>
            <person name="Dunand C."/>
            <person name="Henrissat B."/>
            <person name="Grigoriev I.V."/>
            <person name="Hibbett D."/>
            <person name="Nagy L.G."/>
            <person name="Martin F.M."/>
        </authorList>
    </citation>
    <scope>NUCLEOTIDE SEQUENCE</scope>
    <source>
        <strain evidence="2">Prilba</strain>
    </source>
</reference>
<proteinExistence type="predicted"/>
<comment type="caution">
    <text evidence="2">The sequence shown here is derived from an EMBL/GenBank/DDBJ whole genome shotgun (WGS) entry which is preliminary data.</text>
</comment>
<gene>
    <name evidence="2" type="ORF">DFH94DRAFT_63270</name>
</gene>
<name>A0A9P5T7Q2_9AGAM</name>
<sequence>MSFPPPTPFEHQFSRQQQTRASYPTYPSSQHPSEARYHSGQKYGGSYNETSPRSTSADPRWSPSLGDPRGRPLQGPPHPPYHSDFQKQPTSGHLSSSNSAYPGPSRPDFPQNHYPESWREDVDDVSEEDKLRAAYRAGYRPSREAIPTAAANMLNQQSKAKSHPSLDHTGLSSIGRPPPYSRVANTPSHVSNDVPRESSGPTTRNRERTGVHPLETPNRAGNHPAPRSTELHHQVGAGVDIYPGRLKLQFWLAHAFAYTTCMISELSAVLLGTIRIVSSPAIKADKILPTVSLVWRANELISNRMKLGCILLLE</sequence>
<feature type="region of interest" description="Disordered" evidence="1">
    <location>
        <begin position="1"/>
        <end position="129"/>
    </location>
</feature>
<evidence type="ECO:0000313" key="2">
    <source>
        <dbReference type="EMBL" id="KAF8478607.1"/>
    </source>
</evidence>
<accession>A0A9P5T7Q2</accession>
<feature type="compositionally biased region" description="Polar residues" evidence="1">
    <location>
        <begin position="47"/>
        <end position="57"/>
    </location>
</feature>
<feature type="compositionally biased region" description="Polar residues" evidence="1">
    <location>
        <begin position="14"/>
        <end position="32"/>
    </location>
</feature>
<organism evidence="2 3">
    <name type="scientific">Russula ochroleuca</name>
    <dbReference type="NCBI Taxonomy" id="152965"/>
    <lineage>
        <taxon>Eukaryota</taxon>
        <taxon>Fungi</taxon>
        <taxon>Dikarya</taxon>
        <taxon>Basidiomycota</taxon>
        <taxon>Agaricomycotina</taxon>
        <taxon>Agaricomycetes</taxon>
        <taxon>Russulales</taxon>
        <taxon>Russulaceae</taxon>
        <taxon>Russula</taxon>
    </lineage>
</organism>
<keyword evidence="3" id="KW-1185">Reference proteome</keyword>
<protein>
    <submittedName>
        <fullName evidence="2">Uncharacterized protein</fullName>
    </submittedName>
</protein>
<evidence type="ECO:0000313" key="3">
    <source>
        <dbReference type="Proteomes" id="UP000759537"/>
    </source>
</evidence>
<evidence type="ECO:0000256" key="1">
    <source>
        <dbReference type="SAM" id="MobiDB-lite"/>
    </source>
</evidence>
<reference evidence="2" key="1">
    <citation type="submission" date="2019-10" db="EMBL/GenBank/DDBJ databases">
        <authorList>
            <consortium name="DOE Joint Genome Institute"/>
            <person name="Kuo A."/>
            <person name="Miyauchi S."/>
            <person name="Kiss E."/>
            <person name="Drula E."/>
            <person name="Kohler A."/>
            <person name="Sanchez-Garcia M."/>
            <person name="Andreopoulos B."/>
            <person name="Barry K.W."/>
            <person name="Bonito G."/>
            <person name="Buee M."/>
            <person name="Carver A."/>
            <person name="Chen C."/>
            <person name="Cichocki N."/>
            <person name="Clum A."/>
            <person name="Culley D."/>
            <person name="Crous P.W."/>
            <person name="Fauchery L."/>
            <person name="Girlanda M."/>
            <person name="Hayes R."/>
            <person name="Keri Z."/>
            <person name="LaButti K."/>
            <person name="Lipzen A."/>
            <person name="Lombard V."/>
            <person name="Magnuson J."/>
            <person name="Maillard F."/>
            <person name="Morin E."/>
            <person name="Murat C."/>
            <person name="Nolan M."/>
            <person name="Ohm R."/>
            <person name="Pangilinan J."/>
            <person name="Pereira M."/>
            <person name="Perotto S."/>
            <person name="Peter M."/>
            <person name="Riley R."/>
            <person name="Sitrit Y."/>
            <person name="Stielow B."/>
            <person name="Szollosi G."/>
            <person name="Zifcakova L."/>
            <person name="Stursova M."/>
            <person name="Spatafora J.W."/>
            <person name="Tedersoo L."/>
            <person name="Vaario L.-M."/>
            <person name="Yamada A."/>
            <person name="Yan M."/>
            <person name="Wang P."/>
            <person name="Xu J."/>
            <person name="Bruns T."/>
            <person name="Baldrian P."/>
            <person name="Vilgalys R."/>
            <person name="Henrissat B."/>
            <person name="Grigoriev I.V."/>
            <person name="Hibbett D."/>
            <person name="Nagy L.G."/>
            <person name="Martin F.M."/>
        </authorList>
    </citation>
    <scope>NUCLEOTIDE SEQUENCE</scope>
    <source>
        <strain evidence="2">Prilba</strain>
    </source>
</reference>
<feature type="region of interest" description="Disordered" evidence="1">
    <location>
        <begin position="155"/>
        <end position="228"/>
    </location>
</feature>
<dbReference type="AlphaFoldDB" id="A0A9P5T7Q2"/>
<feature type="compositionally biased region" description="Polar residues" evidence="1">
    <location>
        <begin position="86"/>
        <end position="100"/>
    </location>
</feature>